<dbReference type="Gene3D" id="1.10.720.30">
    <property type="entry name" value="SAP domain"/>
    <property type="match status" value="1"/>
</dbReference>
<dbReference type="AlphaFoldDB" id="A0AAD7UF22"/>
<feature type="repeat" description="RCC1" evidence="2">
    <location>
        <begin position="150"/>
        <end position="204"/>
    </location>
</feature>
<sequence>MAGIGIKVLAKLKEKKGGETLEYEWGSTKVLQDLNLESLTRVALRNHLDARDLDITGTKKAMIKRLQGDLEAERLRSVAYAEQLEAEFEINRDMEERGSAYGVGSNHAGQLGVGDTEPRDVFTVIPKTRGLGVVTVSANNDTCFAITADHEVLVWGGYGAGATGMPQTDEDADHTEPQFVHDLNGEEIRTICIGASHAAAATSGGDVFAWGHNQCGQLGVADFRKRPTPELLSFFEQDPSLSVHVAAAGENHTAALTAEGRVYCWGHVDAGKLGIGVDERYGAREEERFFFPAPTLVSKLAQYRVREVACGAAHTLARTSSGRVFAWGHGAGGRLGLGDCNDRIEPAPILDLDNKCVRQIAAGTWNSAAIVSYPPLKNTGWVYTWGSGYHGQLAHGTTQVLLKPSAVKSLMRRQLSARSIELGSHHCAIIAVDGELYTWGSNANGCLGHRIREHFVQYTPEPGHVSGFGAIVERVGRGMVRAYALGREFTVVATSPYEGPSEEVATRLMDEERLRSDLEKLEEEQEHQLERRTSQEEAPNPNSAAPALPSSTALIDADPQNAPGDAVSKILDKGMRSAKSKLVA</sequence>
<evidence type="ECO:0000313" key="6">
    <source>
        <dbReference type="Proteomes" id="UP001230188"/>
    </source>
</evidence>
<reference evidence="5" key="1">
    <citation type="submission" date="2023-01" db="EMBL/GenBank/DDBJ databases">
        <title>Metagenome sequencing of chrysophaentin producing Chrysophaeum taylorii.</title>
        <authorList>
            <person name="Davison J."/>
            <person name="Bewley C."/>
        </authorList>
    </citation>
    <scope>NUCLEOTIDE SEQUENCE</scope>
    <source>
        <strain evidence="5">NIES-1699</strain>
    </source>
</reference>
<feature type="repeat" description="RCC1" evidence="2">
    <location>
        <begin position="98"/>
        <end position="149"/>
    </location>
</feature>
<feature type="repeat" description="RCC1" evidence="2">
    <location>
        <begin position="260"/>
        <end position="321"/>
    </location>
</feature>
<dbReference type="EMBL" id="JAQMWT010000337">
    <property type="protein sequence ID" value="KAJ8604222.1"/>
    <property type="molecule type" value="Genomic_DNA"/>
</dbReference>
<evidence type="ECO:0000259" key="4">
    <source>
        <dbReference type="SMART" id="SM00513"/>
    </source>
</evidence>
<feature type="repeat" description="RCC1" evidence="2">
    <location>
        <begin position="205"/>
        <end position="259"/>
    </location>
</feature>
<dbReference type="InterPro" id="IPR051210">
    <property type="entry name" value="Ub_ligase/GEF_domain"/>
</dbReference>
<dbReference type="Gene3D" id="2.130.10.30">
    <property type="entry name" value="Regulator of chromosome condensation 1/beta-lactamase-inhibitor protein II"/>
    <property type="match status" value="2"/>
</dbReference>
<dbReference type="InterPro" id="IPR036361">
    <property type="entry name" value="SAP_dom_sf"/>
</dbReference>
<evidence type="ECO:0000256" key="1">
    <source>
        <dbReference type="ARBA" id="ARBA00022737"/>
    </source>
</evidence>
<evidence type="ECO:0000256" key="3">
    <source>
        <dbReference type="SAM" id="MobiDB-lite"/>
    </source>
</evidence>
<protein>
    <recommendedName>
        <fullName evidence="4">SAP domain-containing protein</fullName>
    </recommendedName>
</protein>
<feature type="domain" description="SAP" evidence="4">
    <location>
        <begin position="36"/>
        <end position="70"/>
    </location>
</feature>
<evidence type="ECO:0000256" key="2">
    <source>
        <dbReference type="PROSITE-ProRule" id="PRU00235"/>
    </source>
</evidence>
<dbReference type="InterPro" id="IPR009091">
    <property type="entry name" value="RCC1/BLIP-II"/>
</dbReference>
<feature type="region of interest" description="Disordered" evidence="3">
    <location>
        <begin position="521"/>
        <end position="570"/>
    </location>
</feature>
<dbReference type="InterPro" id="IPR058923">
    <property type="entry name" value="RCC1-like_dom"/>
</dbReference>
<dbReference type="PANTHER" id="PTHR22870">
    <property type="entry name" value="REGULATOR OF CHROMOSOME CONDENSATION"/>
    <property type="match status" value="1"/>
</dbReference>
<dbReference type="PROSITE" id="PS50012">
    <property type="entry name" value="RCC1_3"/>
    <property type="match status" value="7"/>
</dbReference>
<dbReference type="InterPro" id="IPR000408">
    <property type="entry name" value="Reg_chr_condens"/>
</dbReference>
<dbReference type="Pfam" id="PF02037">
    <property type="entry name" value="SAP"/>
    <property type="match status" value="1"/>
</dbReference>
<feature type="compositionally biased region" description="Low complexity" evidence="3">
    <location>
        <begin position="538"/>
        <end position="554"/>
    </location>
</feature>
<feature type="repeat" description="RCC1" evidence="2">
    <location>
        <begin position="322"/>
        <end position="373"/>
    </location>
</feature>
<organism evidence="5 6">
    <name type="scientific">Chrysophaeum taylorii</name>
    <dbReference type="NCBI Taxonomy" id="2483200"/>
    <lineage>
        <taxon>Eukaryota</taxon>
        <taxon>Sar</taxon>
        <taxon>Stramenopiles</taxon>
        <taxon>Ochrophyta</taxon>
        <taxon>Pelagophyceae</taxon>
        <taxon>Pelagomonadales</taxon>
        <taxon>Pelagomonadaceae</taxon>
        <taxon>Chrysophaeum</taxon>
    </lineage>
</organism>
<keyword evidence="1" id="KW-0677">Repeat</keyword>
<dbReference type="SMART" id="SM00513">
    <property type="entry name" value="SAP"/>
    <property type="match status" value="1"/>
</dbReference>
<feature type="compositionally biased region" description="Basic and acidic residues" evidence="3">
    <location>
        <begin position="526"/>
        <end position="535"/>
    </location>
</feature>
<dbReference type="Pfam" id="PF25390">
    <property type="entry name" value="WD40_RLD"/>
    <property type="match status" value="1"/>
</dbReference>
<keyword evidence="6" id="KW-1185">Reference proteome</keyword>
<dbReference type="PRINTS" id="PR00633">
    <property type="entry name" value="RCCNDNSATION"/>
</dbReference>
<dbReference type="Proteomes" id="UP001230188">
    <property type="component" value="Unassembled WGS sequence"/>
</dbReference>
<dbReference type="PANTHER" id="PTHR22870:SF408">
    <property type="entry name" value="OS09G0560450 PROTEIN"/>
    <property type="match status" value="1"/>
</dbReference>
<gene>
    <name evidence="5" type="ORF">CTAYLR_009776</name>
</gene>
<feature type="repeat" description="RCC1" evidence="2">
    <location>
        <begin position="380"/>
        <end position="433"/>
    </location>
</feature>
<dbReference type="PROSITE" id="PS00626">
    <property type="entry name" value="RCC1_2"/>
    <property type="match status" value="1"/>
</dbReference>
<dbReference type="SUPFAM" id="SSF68906">
    <property type="entry name" value="SAP domain"/>
    <property type="match status" value="1"/>
</dbReference>
<feature type="repeat" description="RCC1" evidence="2">
    <location>
        <begin position="434"/>
        <end position="488"/>
    </location>
</feature>
<evidence type="ECO:0000313" key="5">
    <source>
        <dbReference type="EMBL" id="KAJ8604222.1"/>
    </source>
</evidence>
<proteinExistence type="predicted"/>
<name>A0AAD7UF22_9STRA</name>
<dbReference type="InterPro" id="IPR003034">
    <property type="entry name" value="SAP_dom"/>
</dbReference>
<comment type="caution">
    <text evidence="5">The sequence shown here is derived from an EMBL/GenBank/DDBJ whole genome shotgun (WGS) entry which is preliminary data.</text>
</comment>
<accession>A0AAD7UF22</accession>
<dbReference type="SUPFAM" id="SSF50985">
    <property type="entry name" value="RCC1/BLIP-II"/>
    <property type="match status" value="1"/>
</dbReference>